<evidence type="ECO:0000259" key="3">
    <source>
        <dbReference type="Pfam" id="PF00735"/>
    </source>
</evidence>
<keyword evidence="5" id="KW-1185">Reference proteome</keyword>
<dbReference type="OMA" id="INCHECM"/>
<dbReference type="HOGENOM" id="CLU_018951_2_0_1"/>
<dbReference type="GeneTree" id="ENSGT00500000044904"/>
<dbReference type="GO" id="GO:0005525">
    <property type="term" value="F:GTP binding"/>
    <property type="evidence" value="ECO:0007669"/>
    <property type="project" value="UniProtKB-KW"/>
</dbReference>
<dbReference type="STRING" id="7897.ENSLACP00000002600"/>
<dbReference type="FunFam" id="3.40.50.300:FF:002049">
    <property type="entry name" value="Si:ch73-170d6.2"/>
    <property type="match status" value="1"/>
</dbReference>
<dbReference type="AlphaFoldDB" id="H2ZYX9"/>
<feature type="domain" description="Septin-type G" evidence="3">
    <location>
        <begin position="30"/>
        <end position="110"/>
    </location>
</feature>
<name>H2ZYX9_LATCH</name>
<evidence type="ECO:0000313" key="4">
    <source>
        <dbReference type="Ensembl" id="ENSLACP00000002600.1"/>
    </source>
</evidence>
<dbReference type="PANTHER" id="PTHR32046:SF14">
    <property type="match status" value="1"/>
</dbReference>
<evidence type="ECO:0000256" key="1">
    <source>
        <dbReference type="RuleBase" id="RU004560"/>
    </source>
</evidence>
<dbReference type="InterPro" id="IPR027417">
    <property type="entry name" value="P-loop_NTPase"/>
</dbReference>
<feature type="coiled-coil region" evidence="2">
    <location>
        <begin position="274"/>
        <end position="301"/>
    </location>
</feature>
<reference evidence="5" key="1">
    <citation type="submission" date="2011-08" db="EMBL/GenBank/DDBJ databases">
        <title>The draft genome of Latimeria chalumnae.</title>
        <authorList>
            <person name="Di Palma F."/>
            <person name="Alfoldi J."/>
            <person name="Johnson J."/>
            <person name="Berlin A."/>
            <person name="Gnerre S."/>
            <person name="Jaffe D."/>
            <person name="MacCallum I."/>
            <person name="Young S."/>
            <person name="Walker B.J."/>
            <person name="Lander E."/>
            <person name="Lindblad-Toh K."/>
        </authorList>
    </citation>
    <scope>NUCLEOTIDE SEQUENCE [LARGE SCALE GENOMIC DNA]</scope>
    <source>
        <strain evidence="5">Wild caught</strain>
    </source>
</reference>
<evidence type="ECO:0000256" key="2">
    <source>
        <dbReference type="SAM" id="Coils"/>
    </source>
</evidence>
<organism evidence="4 5">
    <name type="scientific">Latimeria chalumnae</name>
    <name type="common">Coelacanth</name>
    <dbReference type="NCBI Taxonomy" id="7897"/>
    <lineage>
        <taxon>Eukaryota</taxon>
        <taxon>Metazoa</taxon>
        <taxon>Chordata</taxon>
        <taxon>Craniata</taxon>
        <taxon>Vertebrata</taxon>
        <taxon>Euteleostomi</taxon>
        <taxon>Coelacanthiformes</taxon>
        <taxon>Coelacanthidae</taxon>
        <taxon>Latimeria</taxon>
    </lineage>
</organism>
<dbReference type="Gene3D" id="3.40.50.300">
    <property type="entry name" value="P-loop containing nucleotide triphosphate hydrolases"/>
    <property type="match status" value="1"/>
</dbReference>
<evidence type="ECO:0000313" key="5">
    <source>
        <dbReference type="Proteomes" id="UP000008672"/>
    </source>
</evidence>
<dbReference type="InterPro" id="IPR030379">
    <property type="entry name" value="G_SEPTIN_dom"/>
</dbReference>
<dbReference type="Proteomes" id="UP000008672">
    <property type="component" value="Unassembled WGS sequence"/>
</dbReference>
<reference evidence="4" key="2">
    <citation type="submission" date="2025-08" db="UniProtKB">
        <authorList>
            <consortium name="Ensembl"/>
        </authorList>
    </citation>
    <scope>IDENTIFICATION</scope>
</reference>
<dbReference type="EMBL" id="AFYH01239596">
    <property type="status" value="NOT_ANNOTATED_CDS"/>
    <property type="molecule type" value="Genomic_DNA"/>
</dbReference>
<dbReference type="Ensembl" id="ENSLACT00000002621.1">
    <property type="protein sequence ID" value="ENSLACP00000002600.1"/>
    <property type="gene ID" value="ENSLACG00000002326.1"/>
</dbReference>
<comment type="similarity">
    <text evidence="1">Belongs to the TRAFAC class TrmE-Era-EngA-EngB-Septin-like GTPase superfamily. Septin GTPase family.</text>
</comment>
<feature type="coiled-coil region" evidence="2">
    <location>
        <begin position="405"/>
        <end position="504"/>
    </location>
</feature>
<dbReference type="Pfam" id="PF00735">
    <property type="entry name" value="Septin"/>
    <property type="match status" value="1"/>
</dbReference>
<accession>H2ZYX9</accession>
<dbReference type="InParanoid" id="H2ZYX9"/>
<keyword evidence="2" id="KW-0175">Coiled coil</keyword>
<dbReference type="eggNOG" id="ENOG502QTS0">
    <property type="taxonomic scope" value="Eukaryota"/>
</dbReference>
<proteinExistence type="inferred from homology"/>
<sequence length="505" mass="57421">VSLRKEPLQDSKSTRCIFGNKSGHTSNKVIMVLGATGSGKTTLINGMFNYILGVDWEDDFRFKLINEVTNKSQAESQTSEITAYETCCPDFLDIPYHLTIVDTPGFGDTRGIEHDKHITKQIANFFSAKDGVDIINAICFVVQAPLVRLTSTQKYIFESILSIFGKDIAEKINFFVTFADNQKPAVLEAIRVGKVPCAKDEKGFPVYYKFNNSTLFAKKENNSEEEESEFNKLIWKMGSKSMGQFFQNLTTMEPQSLVLTKEVLAERKQIETVIRGLDEQIKVALLKVDELTKTKAALEKLRSDENLVKDFEVPVKVTEKVREKSNNFATNCNTCETTCHSPCSEGWSNYLCTAMDIWGSCRVCTDHCASSSHSNEKYIWVYAVRNKMQTVEDLKQKYLKAHGEKLSVEKLCKELEKEVRGVLEELKDLFEKYTKSLKRLDEIALRPNPLTDEGFINMMIAAEKQERKEGYEERIASLEKLKKAETLTKKLQGIQEILTKLQSQV</sequence>
<protein>
    <recommendedName>
        <fullName evidence="3">Septin-type G domain-containing protein</fullName>
    </recommendedName>
</protein>
<keyword evidence="1" id="KW-0547">Nucleotide-binding</keyword>
<dbReference type="PANTHER" id="PTHR32046">
    <property type="entry name" value="G DOMAIN-CONTAINING PROTEIN"/>
    <property type="match status" value="1"/>
</dbReference>
<reference evidence="4" key="3">
    <citation type="submission" date="2025-09" db="UniProtKB">
        <authorList>
            <consortium name="Ensembl"/>
        </authorList>
    </citation>
    <scope>IDENTIFICATION</scope>
</reference>
<dbReference type="SUPFAM" id="SSF52540">
    <property type="entry name" value="P-loop containing nucleoside triphosphate hydrolases"/>
    <property type="match status" value="1"/>
</dbReference>
<gene>
    <name evidence="4" type="primary">LOC102361497</name>
</gene>
<keyword evidence="1" id="KW-0342">GTP-binding</keyword>